<name>A0A0N5A579_PARTI</name>
<dbReference type="PROSITE" id="PS00108">
    <property type="entry name" value="PROTEIN_KINASE_ST"/>
    <property type="match status" value="1"/>
</dbReference>
<dbReference type="PROSITE" id="PS50011">
    <property type="entry name" value="PROTEIN_KINASE_DOM"/>
    <property type="match status" value="1"/>
</dbReference>
<proteinExistence type="inferred from homology"/>
<evidence type="ECO:0000256" key="5">
    <source>
        <dbReference type="ARBA" id="ARBA00022741"/>
    </source>
</evidence>
<dbReference type="GO" id="GO:0004712">
    <property type="term" value="F:protein serine/threonine/tyrosine kinase activity"/>
    <property type="evidence" value="ECO:0007669"/>
    <property type="project" value="UniProtKB-EC"/>
</dbReference>
<evidence type="ECO:0000259" key="11">
    <source>
        <dbReference type="PROSITE" id="PS50011"/>
    </source>
</evidence>
<dbReference type="GO" id="GO:0005856">
    <property type="term" value="C:cytoskeleton"/>
    <property type="evidence" value="ECO:0007669"/>
    <property type="project" value="TreeGrafter"/>
</dbReference>
<dbReference type="AlphaFoldDB" id="A0A0N5A579"/>
<dbReference type="STRING" id="131310.A0A0N5A579"/>
<evidence type="ECO:0000256" key="7">
    <source>
        <dbReference type="ARBA" id="ARBA00022840"/>
    </source>
</evidence>
<evidence type="ECO:0000313" key="12">
    <source>
        <dbReference type="Proteomes" id="UP000038045"/>
    </source>
</evidence>
<dbReference type="EC" id="2.7.12.1" evidence="2"/>
<evidence type="ECO:0000256" key="3">
    <source>
        <dbReference type="ARBA" id="ARBA00022527"/>
    </source>
</evidence>
<evidence type="ECO:0000256" key="9">
    <source>
        <dbReference type="ARBA" id="ARBA00049308"/>
    </source>
</evidence>
<keyword evidence="5" id="KW-0547">Nucleotide-binding</keyword>
<keyword evidence="6" id="KW-0418">Kinase</keyword>
<sequence>MDKKVDKKIYEIKPSIVKRKYKKKVGDLIHNIRHPINNFTNKHSLPLKPSEALSAYGDCLTKYEKREIFNYSNIYVCGVSAKKVKFINNEDKNYGFTNKNRYYKAIENDHLAFRFQILRVCGEGSYGQVLKTFDHKRRKTVAVKVLRRYNDKKNLEDNKELGMLQYLTNQDIKNKNYIVRFRGAFTFRNHICLILEHLHKNLRDVIRQYYFNGSDIHKLQKVTKDLLSALEYLSNLGVVHGDLKPENIMVTDEEISSIKLIDFGGAFFVDSPPLSFAQTLRYRCPELILNGSASLPMDIWSLGCIVAELISGNQLFTGIDERDQLNRMIEILDLPPVKIIESCAKKQRFFVQNDDLQCKKINESGTEEINNYVPINMNSSKYYSPGAKNLNSVIGFPKYKWSLRFIRMCLKWDPSERITTSFALHHPFITGNFD</sequence>
<dbReference type="InterPro" id="IPR000719">
    <property type="entry name" value="Prot_kinase_dom"/>
</dbReference>
<evidence type="ECO:0000256" key="10">
    <source>
        <dbReference type="ARBA" id="ARBA00051680"/>
    </source>
</evidence>
<evidence type="ECO:0000313" key="13">
    <source>
        <dbReference type="WBParaSite" id="PTRK_0001686300.1"/>
    </source>
</evidence>
<comment type="catalytic activity">
    <reaction evidence="8">
        <text>L-seryl-[protein] + ATP = O-phospho-L-seryl-[protein] + ADP + H(+)</text>
        <dbReference type="Rhea" id="RHEA:17989"/>
        <dbReference type="Rhea" id="RHEA-COMP:9863"/>
        <dbReference type="Rhea" id="RHEA-COMP:11604"/>
        <dbReference type="ChEBI" id="CHEBI:15378"/>
        <dbReference type="ChEBI" id="CHEBI:29999"/>
        <dbReference type="ChEBI" id="CHEBI:30616"/>
        <dbReference type="ChEBI" id="CHEBI:83421"/>
        <dbReference type="ChEBI" id="CHEBI:456216"/>
        <dbReference type="EC" id="2.7.12.1"/>
    </reaction>
</comment>
<evidence type="ECO:0000256" key="8">
    <source>
        <dbReference type="ARBA" id="ARBA00049003"/>
    </source>
</evidence>
<organism evidence="12 13">
    <name type="scientific">Parastrongyloides trichosuri</name>
    <name type="common">Possum-specific nematode worm</name>
    <dbReference type="NCBI Taxonomy" id="131310"/>
    <lineage>
        <taxon>Eukaryota</taxon>
        <taxon>Metazoa</taxon>
        <taxon>Ecdysozoa</taxon>
        <taxon>Nematoda</taxon>
        <taxon>Chromadorea</taxon>
        <taxon>Rhabditida</taxon>
        <taxon>Tylenchina</taxon>
        <taxon>Panagrolaimomorpha</taxon>
        <taxon>Strongyloidoidea</taxon>
        <taxon>Strongyloididae</taxon>
        <taxon>Parastrongyloides</taxon>
    </lineage>
</organism>
<dbReference type="PANTHER" id="PTHR24058">
    <property type="entry name" value="DUAL SPECIFICITY PROTEIN KINASE"/>
    <property type="match status" value="1"/>
</dbReference>
<dbReference type="InterPro" id="IPR011009">
    <property type="entry name" value="Kinase-like_dom_sf"/>
</dbReference>
<dbReference type="GO" id="GO:0005524">
    <property type="term" value="F:ATP binding"/>
    <property type="evidence" value="ECO:0007669"/>
    <property type="project" value="UniProtKB-KW"/>
</dbReference>
<protein>
    <recommendedName>
        <fullName evidence="2">dual-specificity kinase</fullName>
        <ecNumber evidence="2">2.7.12.1</ecNumber>
    </recommendedName>
</protein>
<keyword evidence="12" id="KW-1185">Reference proteome</keyword>
<dbReference type="SUPFAM" id="SSF56112">
    <property type="entry name" value="Protein kinase-like (PK-like)"/>
    <property type="match status" value="1"/>
</dbReference>
<dbReference type="PANTHER" id="PTHR24058:SF22">
    <property type="entry name" value="DUAL SPECIFICITY TYROSINE-PHOSPHORYLATION-REGULATED KINASE 4"/>
    <property type="match status" value="1"/>
</dbReference>
<dbReference type="InterPro" id="IPR050494">
    <property type="entry name" value="Ser_Thr_dual-spec_kinase"/>
</dbReference>
<dbReference type="InterPro" id="IPR042521">
    <property type="entry name" value="DYRK"/>
</dbReference>
<evidence type="ECO:0000256" key="1">
    <source>
        <dbReference type="ARBA" id="ARBA00008867"/>
    </source>
</evidence>
<dbReference type="Proteomes" id="UP000038045">
    <property type="component" value="Unplaced"/>
</dbReference>
<keyword evidence="4" id="KW-0808">Transferase</keyword>
<feature type="domain" description="Protein kinase" evidence="11">
    <location>
        <begin position="115"/>
        <end position="429"/>
    </location>
</feature>
<dbReference type="Gene3D" id="1.10.510.10">
    <property type="entry name" value="Transferase(Phosphotransferase) domain 1"/>
    <property type="match status" value="1"/>
</dbReference>
<accession>A0A0N5A579</accession>
<evidence type="ECO:0000256" key="4">
    <source>
        <dbReference type="ARBA" id="ARBA00022679"/>
    </source>
</evidence>
<dbReference type="GO" id="GO:0005737">
    <property type="term" value="C:cytoplasm"/>
    <property type="evidence" value="ECO:0007669"/>
    <property type="project" value="TreeGrafter"/>
</dbReference>
<dbReference type="WBParaSite" id="PTRK_0001686300.1">
    <property type="protein sequence ID" value="PTRK_0001686300.1"/>
    <property type="gene ID" value="PTRK_0001686300"/>
</dbReference>
<evidence type="ECO:0000256" key="2">
    <source>
        <dbReference type="ARBA" id="ARBA00013203"/>
    </source>
</evidence>
<dbReference type="Gene3D" id="3.30.200.20">
    <property type="entry name" value="Phosphorylase Kinase, domain 1"/>
    <property type="match status" value="1"/>
</dbReference>
<dbReference type="Pfam" id="PF00069">
    <property type="entry name" value="Pkinase"/>
    <property type="match status" value="1"/>
</dbReference>
<comment type="catalytic activity">
    <reaction evidence="9">
        <text>L-threonyl-[protein] + ATP = O-phospho-L-threonyl-[protein] + ADP + H(+)</text>
        <dbReference type="Rhea" id="RHEA:46608"/>
        <dbReference type="Rhea" id="RHEA-COMP:11060"/>
        <dbReference type="Rhea" id="RHEA-COMP:11605"/>
        <dbReference type="ChEBI" id="CHEBI:15378"/>
        <dbReference type="ChEBI" id="CHEBI:30013"/>
        <dbReference type="ChEBI" id="CHEBI:30616"/>
        <dbReference type="ChEBI" id="CHEBI:61977"/>
        <dbReference type="ChEBI" id="CHEBI:456216"/>
        <dbReference type="EC" id="2.7.12.1"/>
    </reaction>
</comment>
<evidence type="ECO:0000256" key="6">
    <source>
        <dbReference type="ARBA" id="ARBA00022777"/>
    </source>
</evidence>
<keyword evidence="3" id="KW-0723">Serine/threonine-protein kinase</keyword>
<keyword evidence="7" id="KW-0067">ATP-binding</keyword>
<comment type="similarity">
    <text evidence="1">Belongs to the protein kinase superfamily. CMGC Ser/Thr protein kinase family. MNB/DYRK subfamily.</text>
</comment>
<dbReference type="GO" id="GO:0004674">
    <property type="term" value="F:protein serine/threonine kinase activity"/>
    <property type="evidence" value="ECO:0007669"/>
    <property type="project" value="UniProtKB-KW"/>
</dbReference>
<comment type="catalytic activity">
    <reaction evidence="10">
        <text>L-tyrosyl-[protein] + ATP = O-phospho-L-tyrosyl-[protein] + ADP + H(+)</text>
        <dbReference type="Rhea" id="RHEA:10596"/>
        <dbReference type="Rhea" id="RHEA-COMP:10136"/>
        <dbReference type="Rhea" id="RHEA-COMP:20101"/>
        <dbReference type="ChEBI" id="CHEBI:15378"/>
        <dbReference type="ChEBI" id="CHEBI:30616"/>
        <dbReference type="ChEBI" id="CHEBI:46858"/>
        <dbReference type="ChEBI" id="CHEBI:61978"/>
        <dbReference type="ChEBI" id="CHEBI:456216"/>
        <dbReference type="EC" id="2.7.12.1"/>
    </reaction>
</comment>
<dbReference type="InterPro" id="IPR008271">
    <property type="entry name" value="Ser/Thr_kinase_AS"/>
</dbReference>
<reference evidence="13" key="1">
    <citation type="submission" date="2017-02" db="UniProtKB">
        <authorList>
            <consortium name="WormBaseParasite"/>
        </authorList>
    </citation>
    <scope>IDENTIFICATION</scope>
</reference>
<dbReference type="SMART" id="SM00220">
    <property type="entry name" value="S_TKc"/>
    <property type="match status" value="1"/>
</dbReference>
<dbReference type="Gene3D" id="3.30.10.30">
    <property type="entry name" value="DYRK"/>
    <property type="match status" value="1"/>
</dbReference>